<dbReference type="EMBL" id="OU963864">
    <property type="protein sequence ID" value="CAH0387428.1"/>
    <property type="molecule type" value="Genomic_DNA"/>
</dbReference>
<dbReference type="PANTHER" id="PTHR11362:SF82">
    <property type="entry name" value="PHOSPHATIDYLETHANOLAMINE-BINDING PROTEIN 4"/>
    <property type="match status" value="1"/>
</dbReference>
<dbReference type="InterPro" id="IPR035810">
    <property type="entry name" value="PEBP_euk"/>
</dbReference>
<reference evidence="1" key="1">
    <citation type="submission" date="2021-12" db="EMBL/GenBank/DDBJ databases">
        <authorList>
            <person name="King R."/>
        </authorList>
    </citation>
    <scope>NUCLEOTIDE SEQUENCE</scope>
</reference>
<proteinExistence type="predicted"/>
<gene>
    <name evidence="1" type="ORF">BEMITA_LOCUS6447</name>
</gene>
<organism evidence="1 2">
    <name type="scientific">Bemisia tabaci</name>
    <name type="common">Sweetpotato whitefly</name>
    <name type="synonym">Aleurodes tabaci</name>
    <dbReference type="NCBI Taxonomy" id="7038"/>
    <lineage>
        <taxon>Eukaryota</taxon>
        <taxon>Metazoa</taxon>
        <taxon>Ecdysozoa</taxon>
        <taxon>Arthropoda</taxon>
        <taxon>Hexapoda</taxon>
        <taxon>Insecta</taxon>
        <taxon>Pterygota</taxon>
        <taxon>Neoptera</taxon>
        <taxon>Paraneoptera</taxon>
        <taxon>Hemiptera</taxon>
        <taxon>Sternorrhyncha</taxon>
        <taxon>Aleyrodoidea</taxon>
        <taxon>Aleyrodidae</taxon>
        <taxon>Aleyrodinae</taxon>
        <taxon>Bemisia</taxon>
    </lineage>
</organism>
<dbReference type="InterPro" id="IPR036610">
    <property type="entry name" value="PEBP-like_sf"/>
</dbReference>
<dbReference type="InterPro" id="IPR008914">
    <property type="entry name" value="PEBP"/>
</dbReference>
<dbReference type="Pfam" id="PF01161">
    <property type="entry name" value="PBP"/>
    <property type="match status" value="1"/>
</dbReference>
<keyword evidence="2" id="KW-1185">Reference proteome</keyword>
<dbReference type="CDD" id="cd00866">
    <property type="entry name" value="PEBP_euk"/>
    <property type="match status" value="1"/>
</dbReference>
<dbReference type="PANTHER" id="PTHR11362">
    <property type="entry name" value="PHOSPHATIDYLETHANOLAMINE-BINDING PROTEIN"/>
    <property type="match status" value="1"/>
</dbReference>
<sequence>MQCLKLKGEMKQQYGCLCLVLSVSLVKLRKAPLKTTTWHPGADFLLKDPKDIENDLKQWKIIPDLLDEAPLLPIQVEWYGGPKVFFGSEINLTITKTEPFWVGWDPKIAELYTMILTGIDEKSKEHTMHGEKQHWIIGNIEECDYAEGEYLTEYMGPKPLEGKGYFRYVFLVYWQPHKIEFNEPKITSTQNNHLRTNFSSKAFAEKYNLGKPIAVNFFRTRHDVGS</sequence>
<protein>
    <submittedName>
        <fullName evidence="1">Uncharacterized protein</fullName>
    </submittedName>
</protein>
<dbReference type="AlphaFoldDB" id="A0A9P0AAS9"/>
<name>A0A9P0AAS9_BEMTA</name>
<dbReference type="SUPFAM" id="SSF49777">
    <property type="entry name" value="PEBP-like"/>
    <property type="match status" value="1"/>
</dbReference>
<evidence type="ECO:0000313" key="1">
    <source>
        <dbReference type="EMBL" id="CAH0387428.1"/>
    </source>
</evidence>
<dbReference type="Gene3D" id="3.90.280.10">
    <property type="entry name" value="PEBP-like"/>
    <property type="match status" value="1"/>
</dbReference>
<dbReference type="Proteomes" id="UP001152759">
    <property type="component" value="Chromosome 3"/>
</dbReference>
<evidence type="ECO:0000313" key="2">
    <source>
        <dbReference type="Proteomes" id="UP001152759"/>
    </source>
</evidence>
<accession>A0A9P0AAS9</accession>